<feature type="region of interest" description="Disordered" evidence="19">
    <location>
        <begin position="1040"/>
        <end position="1129"/>
    </location>
</feature>
<comment type="subcellular location">
    <subcellularLocation>
        <location evidence="4">Cytoplasm</location>
    </subcellularLocation>
    <subcellularLocation>
        <location evidence="3">Endoplasmic reticulum membrane</location>
        <topology evidence="3">Peripheral membrane protein</topology>
    </subcellularLocation>
    <subcellularLocation>
        <location evidence="2">Microsome membrane</location>
        <topology evidence="2">Peripheral membrane protein</topology>
    </subcellularLocation>
</comment>
<dbReference type="Pfam" id="PF00650">
    <property type="entry name" value="CRAL_TRIO"/>
    <property type="match status" value="1"/>
</dbReference>
<dbReference type="SUPFAM" id="SSF52087">
    <property type="entry name" value="CRAL/TRIO domain"/>
    <property type="match status" value="1"/>
</dbReference>
<comment type="function">
    <text evidence="18">Non-classical phosphatidylinositol (PtdIns) transfer protein (PITP), which exhibits PtdIns-binding/transfer activity in the absence of detectable PtdCho-binding/transfer activity. Regulates PtdIns(4,5)P2 homeostasis at the plasma membrane. Heme-binding protein that may play a role in organic oxidant-induced stress responses.</text>
</comment>
<evidence type="ECO:0000256" key="19">
    <source>
        <dbReference type="SAM" id="MobiDB-lite"/>
    </source>
</evidence>
<dbReference type="GO" id="GO:0005789">
    <property type="term" value="C:endoplasmic reticulum membrane"/>
    <property type="evidence" value="ECO:0007669"/>
    <property type="project" value="UniProtKB-SubCell"/>
</dbReference>
<dbReference type="SUPFAM" id="SSF89009">
    <property type="entry name" value="GAT-like domain"/>
    <property type="match status" value="1"/>
</dbReference>
<dbReference type="InterPro" id="IPR001251">
    <property type="entry name" value="CRAL-TRIO_dom"/>
</dbReference>
<evidence type="ECO:0000256" key="13">
    <source>
        <dbReference type="ARBA" id="ARBA00022848"/>
    </source>
</evidence>
<dbReference type="InterPro" id="IPR014712">
    <property type="entry name" value="ANTH_dom_sf"/>
</dbReference>
<dbReference type="InterPro" id="IPR013809">
    <property type="entry name" value="ENTH"/>
</dbReference>
<evidence type="ECO:0000256" key="5">
    <source>
        <dbReference type="ARBA" id="ARBA00006667"/>
    </source>
</evidence>
<feature type="domain" description="CRAL-TRIO" evidence="20">
    <location>
        <begin position="105"/>
        <end position="273"/>
    </location>
</feature>
<dbReference type="InterPro" id="IPR011417">
    <property type="entry name" value="ANTH_dom"/>
</dbReference>
<feature type="compositionally biased region" description="Low complexity" evidence="19">
    <location>
        <begin position="1102"/>
        <end position="1112"/>
    </location>
</feature>
<dbReference type="GO" id="GO:0030136">
    <property type="term" value="C:clathrin-coated vesicle"/>
    <property type="evidence" value="ECO:0007669"/>
    <property type="project" value="InterPro"/>
</dbReference>
<organism evidence="22 23">
    <name type="scientific">Ceratobasidium theobromae</name>
    <dbReference type="NCBI Taxonomy" id="1582974"/>
    <lineage>
        <taxon>Eukaryota</taxon>
        <taxon>Fungi</taxon>
        <taxon>Dikarya</taxon>
        <taxon>Basidiomycota</taxon>
        <taxon>Agaricomycotina</taxon>
        <taxon>Agaricomycetes</taxon>
        <taxon>Cantharellales</taxon>
        <taxon>Ceratobasidiaceae</taxon>
        <taxon>Ceratobasidium</taxon>
    </lineage>
</organism>
<comment type="cofactor">
    <cofactor evidence="1">
        <name>heme b</name>
        <dbReference type="ChEBI" id="CHEBI:60344"/>
    </cofactor>
</comment>
<sequence length="1228" mass="131500">MASTAPTVVPPASNPLTSRFTDAERKAVDELRTRLPLLLGEAYPDKPDANSSPFEIWGLTLNPVRVDDARLDVVLSKFLRARSLDVDEAGKMLISTLKWRAEFRAADTVNEEFDQKIFGKAGYVYGKDKEGRPITYNVYGGDQDLKQIFGDTQRFLRWRVGLMERGLREIDFVNVDVMIQVHDYAGVSKTSRDANSKKAATEATKLFQDYYPELLVAKFFVNVPSLFTWIFWLFKPLVSAQTLSKMKVVGTGPQTIGKELLPLVAADQLPTQLHLHIILSLPPHSHSDTPDPPSAMSSFEKLVKLACKPKAAAPKSKYIEPLISATYADDGSIHDICRALAPRFKEPNAVIVFKALIVLHSMIRQGQTDNVLKYLASSDVLRLRNVTNGQWDGYMAPQNLSNYAMYLDTRVRTYKDLKHDAIRVQSESNRDRLSTADDDGPSGKPIQRSKTMMGRKLRVMTVEKGLLRETKMVQRLTDALLECKLYDDTLDDELNVTALRMLVKDLLILFQATNEGVINVLEHYFEMSHVDAENALKIYQHFCKQTERVVTYLGIAKKLQNVLNVQIPNLRHAPVSLAKTLEEYLKDPNFEENRLEYRNSKIIADGGSTSKKEDKIPDAKPNPTVKIPDNSTASSSTPQESAKPGKSELMDFFASIEQEQPSMFDPQSQSPTSGYFQQQSQFNPFLQRQQTMSVQMTGANGQQPFIQPQATGFVPGMNNPFPQQSQQSFLIPQATAVPFQPQAQPLQPQATAMPFIQPQATAVPFLQPQDTARPFQPQRQPFGQPAPFLQPQATGSNPFRQTMVFPQTTGMSFAPSQNPFPSNPFPSNPFPSNPATPTAQPVSTGIGANGITRPASTPIGGMERRSASIGQTMAPLIAQTTGSRNPFGPIAAPPPPPVPKLPTLGELASGAFSTNNAFGNMSTATGNAIVGQNHSNGFGQTNGNVQPQQTGTPSKNVFDMSTIASSFALGDSASTSTQPPQIKPLDPQATATSAFSSDRSSIFSAQPTGSSFTSTTTSLVPQVTGFGGSAIKPFKPTSSFGAELMENMPPTSSNPSSGSTSPFGAATMGSGDTTAPSLSFSSTLSSQPTGTGSIFGGLSSQPTGLGSTFGSTLGSGPGAGLRPQMTGAGGANPFRASMFNNLGSGSGAGTSLGGGLGASGAGIGSGLGSGLGASVGTNPFPSSASGLMNVTSPFGGQAGATAGLGASSPFGSGQAGQQQQQQHSFSLI</sequence>
<feature type="region of interest" description="Disordered" evidence="19">
    <location>
        <begin position="1198"/>
        <end position="1228"/>
    </location>
</feature>
<keyword evidence="13" id="KW-0492">Microsome</keyword>
<dbReference type="CDD" id="cd00170">
    <property type="entry name" value="SEC14"/>
    <property type="match status" value="1"/>
</dbReference>
<dbReference type="GO" id="GO:0008526">
    <property type="term" value="F:phosphatidylinositol transfer activity"/>
    <property type="evidence" value="ECO:0007669"/>
    <property type="project" value="InterPro"/>
</dbReference>
<dbReference type="GO" id="GO:0005886">
    <property type="term" value="C:plasma membrane"/>
    <property type="evidence" value="ECO:0007669"/>
    <property type="project" value="TreeGrafter"/>
</dbReference>
<dbReference type="SMART" id="SM00516">
    <property type="entry name" value="SEC14"/>
    <property type="match status" value="1"/>
</dbReference>
<dbReference type="EMBL" id="SSOP01000065">
    <property type="protein sequence ID" value="KAB5592430.1"/>
    <property type="molecule type" value="Genomic_DNA"/>
</dbReference>
<dbReference type="InterPro" id="IPR008942">
    <property type="entry name" value="ENTH_VHS"/>
</dbReference>
<evidence type="ECO:0000259" key="21">
    <source>
        <dbReference type="PROSITE" id="PS50942"/>
    </source>
</evidence>
<dbReference type="SUPFAM" id="SSF46938">
    <property type="entry name" value="CRAL/TRIO N-terminal domain"/>
    <property type="match status" value="1"/>
</dbReference>
<evidence type="ECO:0000256" key="1">
    <source>
        <dbReference type="ARBA" id="ARBA00001970"/>
    </source>
</evidence>
<dbReference type="FunFam" id="1.25.40.90:FF:000036">
    <property type="entry name" value="Unplaced genomic scaffold supercont1.4, whole genome shotgun sequence"/>
    <property type="match status" value="1"/>
</dbReference>
<dbReference type="OrthoDB" id="44015at2759"/>
<dbReference type="PANTHER" id="PTHR47669">
    <property type="entry name" value="PHOSPHATIDYLINOSITOL TRANSFER PROTEIN SFH5"/>
    <property type="match status" value="1"/>
</dbReference>
<dbReference type="PROSITE" id="PS50942">
    <property type="entry name" value="ENTH"/>
    <property type="match status" value="1"/>
</dbReference>
<dbReference type="Pfam" id="PF07651">
    <property type="entry name" value="ANTH"/>
    <property type="match status" value="1"/>
</dbReference>
<keyword evidence="12" id="KW-0256">Endoplasmic reticulum</keyword>
<dbReference type="Pfam" id="PF03765">
    <property type="entry name" value="CRAL_TRIO_N"/>
    <property type="match status" value="1"/>
</dbReference>
<dbReference type="GO" id="GO:0017157">
    <property type="term" value="P:regulation of exocytosis"/>
    <property type="evidence" value="ECO:0007669"/>
    <property type="project" value="TreeGrafter"/>
</dbReference>
<feature type="domain" description="ENTH" evidence="21">
    <location>
        <begin position="291"/>
        <end position="421"/>
    </location>
</feature>
<dbReference type="GO" id="GO:0046872">
    <property type="term" value="F:metal ion binding"/>
    <property type="evidence" value="ECO:0007669"/>
    <property type="project" value="UniProtKB-KW"/>
</dbReference>
<dbReference type="Proteomes" id="UP000383932">
    <property type="component" value="Unassembled WGS sequence"/>
</dbReference>
<gene>
    <name evidence="22" type="ORF">CTheo_4138</name>
</gene>
<evidence type="ECO:0000256" key="7">
    <source>
        <dbReference type="ARBA" id="ARBA00021725"/>
    </source>
</evidence>
<dbReference type="GO" id="GO:0043001">
    <property type="term" value="P:Golgi to plasma membrane protein transport"/>
    <property type="evidence" value="ECO:0007669"/>
    <property type="project" value="TreeGrafter"/>
</dbReference>
<dbReference type="SUPFAM" id="SSF48464">
    <property type="entry name" value="ENTH/VHS domain"/>
    <property type="match status" value="1"/>
</dbReference>
<keyword evidence="14" id="KW-0408">Iron</keyword>
<keyword evidence="9" id="KW-0963">Cytoplasm</keyword>
<evidence type="ECO:0000256" key="6">
    <source>
        <dbReference type="ARBA" id="ARBA00018320"/>
    </source>
</evidence>
<feature type="compositionally biased region" description="Low complexity" evidence="19">
    <location>
        <begin position="989"/>
        <end position="1016"/>
    </location>
</feature>
<evidence type="ECO:0000256" key="14">
    <source>
        <dbReference type="ARBA" id="ARBA00023004"/>
    </source>
</evidence>
<evidence type="ECO:0000256" key="11">
    <source>
        <dbReference type="ARBA" id="ARBA00022723"/>
    </source>
</evidence>
<keyword evidence="8" id="KW-0813">Transport</keyword>
<dbReference type="SMART" id="SM00273">
    <property type="entry name" value="ENTH"/>
    <property type="match status" value="1"/>
</dbReference>
<feature type="compositionally biased region" description="Low complexity" evidence="19">
    <location>
        <begin position="1199"/>
        <end position="1228"/>
    </location>
</feature>
<dbReference type="Gene3D" id="1.20.58.150">
    <property type="entry name" value="ANTH domain"/>
    <property type="match status" value="1"/>
</dbReference>
<proteinExistence type="inferred from homology"/>
<dbReference type="PANTHER" id="PTHR47669:SF1">
    <property type="entry name" value="PHOSPHATIDYLINOSITOL TRANSFER PROTEIN SFH5"/>
    <property type="match status" value="1"/>
</dbReference>
<dbReference type="InterPro" id="IPR011074">
    <property type="entry name" value="CRAL/TRIO_N_dom"/>
</dbReference>
<evidence type="ECO:0000256" key="8">
    <source>
        <dbReference type="ARBA" id="ARBA00022448"/>
    </source>
</evidence>
<evidence type="ECO:0000313" key="22">
    <source>
        <dbReference type="EMBL" id="KAB5592430.1"/>
    </source>
</evidence>
<keyword evidence="23" id="KW-1185">Reference proteome</keyword>
<feature type="compositionally biased region" description="Polar residues" evidence="19">
    <location>
        <begin position="629"/>
        <end position="640"/>
    </location>
</feature>
<dbReference type="GO" id="GO:0048268">
    <property type="term" value="P:clathrin coat assembly"/>
    <property type="evidence" value="ECO:0007669"/>
    <property type="project" value="InterPro"/>
</dbReference>
<reference evidence="22 23" key="1">
    <citation type="journal article" date="2019" name="Fungal Biol. Biotechnol.">
        <title>Draft genome sequence of fastidious pathogen Ceratobasidium theobromae, which causes vascular-streak dieback in Theobroma cacao.</title>
        <authorList>
            <person name="Ali S.S."/>
            <person name="Asman A."/>
            <person name="Shao J."/>
            <person name="Firmansyah A.P."/>
            <person name="Susilo A.W."/>
            <person name="Rosmana A."/>
            <person name="McMahon P."/>
            <person name="Junaid M."/>
            <person name="Guest D."/>
            <person name="Kheng T.Y."/>
            <person name="Meinhardt L.W."/>
            <person name="Bailey B.A."/>
        </authorList>
    </citation>
    <scope>NUCLEOTIDE SEQUENCE [LARGE SCALE GENOMIC DNA]</scope>
    <source>
        <strain evidence="22 23">CT2</strain>
    </source>
</reference>
<evidence type="ECO:0000256" key="4">
    <source>
        <dbReference type="ARBA" id="ARBA00004496"/>
    </source>
</evidence>
<feature type="region of interest" description="Disordered" evidence="19">
    <location>
        <begin position="427"/>
        <end position="450"/>
    </location>
</feature>
<keyword evidence="15" id="KW-0445">Lipid transport</keyword>
<dbReference type="InterPro" id="IPR036865">
    <property type="entry name" value="CRAL-TRIO_dom_sf"/>
</dbReference>
<dbReference type="AlphaFoldDB" id="A0A5N5QL01"/>
<keyword evidence="16" id="KW-0472">Membrane</keyword>
<feature type="region of interest" description="Disordered" evidence="19">
    <location>
        <begin position="834"/>
        <end position="859"/>
    </location>
</feature>
<evidence type="ECO:0000256" key="17">
    <source>
        <dbReference type="ARBA" id="ARBA00024146"/>
    </source>
</evidence>
<feature type="compositionally biased region" description="Low complexity" evidence="19">
    <location>
        <begin position="1073"/>
        <end position="1089"/>
    </location>
</feature>
<dbReference type="InterPro" id="IPR042938">
    <property type="entry name" value="Sfh5"/>
</dbReference>
<dbReference type="CDD" id="cd16988">
    <property type="entry name" value="ANTH_N_YAP180"/>
    <property type="match status" value="1"/>
</dbReference>
<dbReference type="GO" id="GO:0005545">
    <property type="term" value="F:1-phosphatidylinositol binding"/>
    <property type="evidence" value="ECO:0007669"/>
    <property type="project" value="InterPro"/>
</dbReference>
<evidence type="ECO:0000256" key="18">
    <source>
        <dbReference type="ARBA" id="ARBA00024180"/>
    </source>
</evidence>
<evidence type="ECO:0000313" key="23">
    <source>
        <dbReference type="Proteomes" id="UP000383932"/>
    </source>
</evidence>
<keyword evidence="10" id="KW-0349">Heme</keyword>
<feature type="region of interest" description="Disordered" evidence="19">
    <location>
        <begin position="970"/>
        <end position="1016"/>
    </location>
</feature>
<evidence type="ECO:0000256" key="2">
    <source>
        <dbReference type="ARBA" id="ARBA00004174"/>
    </source>
</evidence>
<comment type="catalytic activity">
    <reaction evidence="17">
        <text>a 1,2-diacyl-sn-glycero-3-phospho-(1D-myo-inositol)(in) = a 1,2-diacyl-sn-glycero-3-phospho-(1D-myo-inositol)(out)</text>
        <dbReference type="Rhea" id="RHEA:38691"/>
        <dbReference type="ChEBI" id="CHEBI:57880"/>
    </reaction>
    <physiologicalReaction direction="left-to-right" evidence="17">
        <dbReference type="Rhea" id="RHEA:38692"/>
    </physiologicalReaction>
</comment>
<feature type="compositionally biased region" description="Low complexity" evidence="19">
    <location>
        <begin position="1049"/>
        <end position="1062"/>
    </location>
</feature>
<evidence type="ECO:0000256" key="15">
    <source>
        <dbReference type="ARBA" id="ARBA00023055"/>
    </source>
</evidence>
<evidence type="ECO:0000256" key="12">
    <source>
        <dbReference type="ARBA" id="ARBA00022824"/>
    </source>
</evidence>
<dbReference type="FunFam" id="1.20.58.150:FF:000004">
    <property type="entry name" value="ENTH domain protein"/>
    <property type="match status" value="1"/>
</dbReference>
<evidence type="ECO:0000259" key="20">
    <source>
        <dbReference type="PROSITE" id="PS50191"/>
    </source>
</evidence>
<evidence type="ECO:0000256" key="3">
    <source>
        <dbReference type="ARBA" id="ARBA00004406"/>
    </source>
</evidence>
<protein>
    <recommendedName>
        <fullName evidence="6">Phosphatidylinositol transfer protein SFH5</fullName>
    </recommendedName>
    <alternativeName>
        <fullName evidence="7">Phosphatidylinositol transfer protein sfh5</fullName>
    </alternativeName>
</protein>
<accession>A0A5N5QL01</accession>
<evidence type="ECO:0000256" key="9">
    <source>
        <dbReference type="ARBA" id="ARBA00022490"/>
    </source>
</evidence>
<comment type="caution">
    <text evidence="22">The sequence shown here is derived from an EMBL/GenBank/DDBJ whole genome shotgun (WGS) entry which is preliminary data.</text>
</comment>
<evidence type="ECO:0000256" key="10">
    <source>
        <dbReference type="ARBA" id="ARBA00022617"/>
    </source>
</evidence>
<keyword evidence="11" id="KW-0479">Metal-binding</keyword>
<dbReference type="Gene3D" id="3.40.525.10">
    <property type="entry name" value="CRAL-TRIO lipid binding domain"/>
    <property type="match status" value="1"/>
</dbReference>
<dbReference type="PROSITE" id="PS50191">
    <property type="entry name" value="CRAL_TRIO"/>
    <property type="match status" value="1"/>
</dbReference>
<name>A0A5N5QL01_9AGAM</name>
<dbReference type="InterPro" id="IPR036273">
    <property type="entry name" value="CRAL/TRIO_N_dom_sf"/>
</dbReference>
<dbReference type="Gene3D" id="1.25.40.90">
    <property type="match status" value="1"/>
</dbReference>
<evidence type="ECO:0000256" key="16">
    <source>
        <dbReference type="ARBA" id="ARBA00023136"/>
    </source>
</evidence>
<comment type="similarity">
    <text evidence="5">Belongs to the SFH5 family.</text>
</comment>
<feature type="region of interest" description="Disordered" evidence="19">
    <location>
        <begin position="606"/>
        <end position="645"/>
    </location>
</feature>
<dbReference type="GO" id="GO:0030276">
    <property type="term" value="F:clathrin binding"/>
    <property type="evidence" value="ECO:0007669"/>
    <property type="project" value="InterPro"/>
</dbReference>
<dbReference type="GO" id="GO:0032541">
    <property type="term" value="C:cortical endoplasmic reticulum"/>
    <property type="evidence" value="ECO:0007669"/>
    <property type="project" value="TreeGrafter"/>
</dbReference>
<dbReference type="GO" id="GO:0005829">
    <property type="term" value="C:cytosol"/>
    <property type="evidence" value="ECO:0007669"/>
    <property type="project" value="TreeGrafter"/>
</dbReference>